<evidence type="ECO:0000313" key="4">
    <source>
        <dbReference type="EMBL" id="MFC4352839.1"/>
    </source>
</evidence>
<feature type="signal peptide" evidence="2">
    <location>
        <begin position="1"/>
        <end position="24"/>
    </location>
</feature>
<protein>
    <submittedName>
        <fullName evidence="4">Dienelactone hydrolase family protein</fullName>
        <ecNumber evidence="4">3.1.-.-</ecNumber>
    </submittedName>
</protein>
<proteinExistence type="predicted"/>
<keyword evidence="1 4" id="KW-0378">Hydrolase</keyword>
<evidence type="ECO:0000256" key="1">
    <source>
        <dbReference type="ARBA" id="ARBA00022801"/>
    </source>
</evidence>
<dbReference type="Gene3D" id="3.40.50.1820">
    <property type="entry name" value="alpha/beta hydrolase"/>
    <property type="match status" value="1"/>
</dbReference>
<accession>A0ABV8UP70</accession>
<dbReference type="RefSeq" id="WP_382423218.1">
    <property type="nucleotide sequence ID" value="NZ_JBHSCW010000009.1"/>
</dbReference>
<dbReference type="InterPro" id="IPR050261">
    <property type="entry name" value="FrsA_esterase"/>
</dbReference>
<comment type="caution">
    <text evidence="4">The sequence shown here is derived from an EMBL/GenBank/DDBJ whole genome shotgun (WGS) entry which is preliminary data.</text>
</comment>
<dbReference type="Pfam" id="PF01738">
    <property type="entry name" value="DLH"/>
    <property type="match status" value="1"/>
</dbReference>
<dbReference type="GO" id="GO:0016787">
    <property type="term" value="F:hydrolase activity"/>
    <property type="evidence" value="ECO:0007669"/>
    <property type="project" value="UniProtKB-KW"/>
</dbReference>
<organism evidence="4 5">
    <name type="scientific">Fodinicurvata halophila</name>
    <dbReference type="NCBI Taxonomy" id="1419723"/>
    <lineage>
        <taxon>Bacteria</taxon>
        <taxon>Pseudomonadati</taxon>
        <taxon>Pseudomonadota</taxon>
        <taxon>Alphaproteobacteria</taxon>
        <taxon>Rhodospirillales</taxon>
        <taxon>Rhodovibrionaceae</taxon>
        <taxon>Fodinicurvata</taxon>
    </lineage>
</organism>
<feature type="domain" description="Dienelactone hydrolase" evidence="3">
    <location>
        <begin position="82"/>
        <end position="265"/>
    </location>
</feature>
<dbReference type="SUPFAM" id="SSF53474">
    <property type="entry name" value="alpha/beta-Hydrolases"/>
    <property type="match status" value="1"/>
</dbReference>
<gene>
    <name evidence="4" type="ORF">ACFOW6_14905</name>
</gene>
<dbReference type="InterPro" id="IPR002925">
    <property type="entry name" value="Dienelactn_hydro"/>
</dbReference>
<reference evidence="5" key="1">
    <citation type="journal article" date="2019" name="Int. J. Syst. Evol. Microbiol.">
        <title>The Global Catalogue of Microorganisms (GCM) 10K type strain sequencing project: providing services to taxonomists for standard genome sequencing and annotation.</title>
        <authorList>
            <consortium name="The Broad Institute Genomics Platform"/>
            <consortium name="The Broad Institute Genome Sequencing Center for Infectious Disease"/>
            <person name="Wu L."/>
            <person name="Ma J."/>
        </authorList>
    </citation>
    <scope>NUCLEOTIDE SEQUENCE [LARGE SCALE GENOMIC DNA]</scope>
    <source>
        <strain evidence="5">CECT 8472</strain>
    </source>
</reference>
<dbReference type="Proteomes" id="UP001595799">
    <property type="component" value="Unassembled WGS sequence"/>
</dbReference>
<keyword evidence="5" id="KW-1185">Reference proteome</keyword>
<dbReference type="PANTHER" id="PTHR22946">
    <property type="entry name" value="DIENELACTONE HYDROLASE DOMAIN-CONTAINING PROTEIN-RELATED"/>
    <property type="match status" value="1"/>
</dbReference>
<evidence type="ECO:0000313" key="5">
    <source>
        <dbReference type="Proteomes" id="UP001595799"/>
    </source>
</evidence>
<evidence type="ECO:0000256" key="2">
    <source>
        <dbReference type="SAM" id="SignalP"/>
    </source>
</evidence>
<dbReference type="PANTHER" id="PTHR22946:SF9">
    <property type="entry name" value="POLYKETIDE TRANSFERASE AF380"/>
    <property type="match status" value="1"/>
</dbReference>
<dbReference type="EMBL" id="JBHSCW010000009">
    <property type="protein sequence ID" value="MFC4352839.1"/>
    <property type="molecule type" value="Genomic_DNA"/>
</dbReference>
<dbReference type="InterPro" id="IPR029058">
    <property type="entry name" value="AB_hydrolase_fold"/>
</dbReference>
<sequence>MKRQFWPAFLALPLALLLSGTATASHFERLLQEWPSRQAVDSQHEEVTLTSHSPFMLSDVGEGPEANPKTEISVDLYLPETASAETPVPAVVLLHGASGVSSSRELLYARQFAEMGIAAAVVDVFAPRRDMATGFIDRLLNITETMMLADAYTTLKHLDERPEVDGSRVALMGFSYGGMATVFAAYEQVAETLAPDGQRFAAHASYYGPCIARFDDNEATGAPVLMMLGGEDEITDPERCREIAREIEEGGSPTDIIVYENAYHKWDGSRPGPYRIGRNLAPCEFRVDEQGNAREGLFGLAMDGPFMRKVILGLCSESEGYLMGRDDKVRAKSNRDVGELLRQAFSDHGSS</sequence>
<feature type="chain" id="PRO_5046989039" evidence="2">
    <location>
        <begin position="25"/>
        <end position="351"/>
    </location>
</feature>
<dbReference type="EC" id="3.1.-.-" evidence="4"/>
<evidence type="ECO:0000259" key="3">
    <source>
        <dbReference type="Pfam" id="PF01738"/>
    </source>
</evidence>
<keyword evidence="2" id="KW-0732">Signal</keyword>
<name>A0ABV8UP70_9PROT</name>